<organism evidence="1 2">
    <name type="scientific">Tanacetum coccineum</name>
    <dbReference type="NCBI Taxonomy" id="301880"/>
    <lineage>
        <taxon>Eukaryota</taxon>
        <taxon>Viridiplantae</taxon>
        <taxon>Streptophyta</taxon>
        <taxon>Embryophyta</taxon>
        <taxon>Tracheophyta</taxon>
        <taxon>Spermatophyta</taxon>
        <taxon>Magnoliopsida</taxon>
        <taxon>eudicotyledons</taxon>
        <taxon>Gunneridae</taxon>
        <taxon>Pentapetalae</taxon>
        <taxon>asterids</taxon>
        <taxon>campanulids</taxon>
        <taxon>Asterales</taxon>
        <taxon>Asteraceae</taxon>
        <taxon>Asteroideae</taxon>
        <taxon>Anthemideae</taxon>
        <taxon>Anthemidinae</taxon>
        <taxon>Tanacetum</taxon>
    </lineage>
</organism>
<evidence type="ECO:0000313" key="1">
    <source>
        <dbReference type="EMBL" id="GJT65836.1"/>
    </source>
</evidence>
<protein>
    <submittedName>
        <fullName evidence="1">Uncharacterized protein</fullName>
    </submittedName>
</protein>
<comment type="caution">
    <text evidence="1">The sequence shown here is derived from an EMBL/GenBank/DDBJ whole genome shotgun (WGS) entry which is preliminary data.</text>
</comment>
<proteinExistence type="predicted"/>
<dbReference type="PANTHER" id="PTHR35317:SF23">
    <property type="entry name" value="OS04G0629600 PROTEIN"/>
    <property type="match status" value="1"/>
</dbReference>
<dbReference type="Proteomes" id="UP001151760">
    <property type="component" value="Unassembled WGS sequence"/>
</dbReference>
<dbReference type="PANTHER" id="PTHR35317">
    <property type="entry name" value="OS04G0629600 PROTEIN"/>
    <property type="match status" value="1"/>
</dbReference>
<sequence>MVAASKVPMLKPGEYELWRIRMEQYIQMNDYSLWEVIENGNAPLIKKVVKGFETTIAPLTAEEKVQSRLELKAKSTLLMGIHNEHQLKFNSIKDAKSLLQAIKKRFGGNASTKKTQRNLLKQQYENYTASSSKVLDQTFDRLQKLISQLEIHDEIISQKDVNQEFLRSLSPEWNIHTIVWRNNPKIDTLSLDDLYNNLKIYEPEVKGTSSSITNIQNVAIVSSNSTGSTNGVVNTAHGVTTASTQATAVNSTTIDNLSDVVICAFFASQPNSPQLNNEDL</sequence>
<name>A0ABQ5FR78_9ASTR</name>
<reference evidence="1" key="2">
    <citation type="submission" date="2022-01" db="EMBL/GenBank/DDBJ databases">
        <authorList>
            <person name="Yamashiro T."/>
            <person name="Shiraishi A."/>
            <person name="Satake H."/>
            <person name="Nakayama K."/>
        </authorList>
    </citation>
    <scope>NUCLEOTIDE SEQUENCE</scope>
</reference>
<dbReference type="Pfam" id="PF14223">
    <property type="entry name" value="Retrotran_gag_2"/>
    <property type="match status" value="1"/>
</dbReference>
<accession>A0ABQ5FR78</accession>
<dbReference type="EMBL" id="BQNB010017664">
    <property type="protein sequence ID" value="GJT65836.1"/>
    <property type="molecule type" value="Genomic_DNA"/>
</dbReference>
<keyword evidence="2" id="KW-1185">Reference proteome</keyword>
<gene>
    <name evidence="1" type="ORF">Tco_1017316</name>
</gene>
<reference evidence="1" key="1">
    <citation type="journal article" date="2022" name="Int. J. Mol. Sci.">
        <title>Draft Genome of Tanacetum Coccineum: Genomic Comparison of Closely Related Tanacetum-Family Plants.</title>
        <authorList>
            <person name="Yamashiro T."/>
            <person name="Shiraishi A."/>
            <person name="Nakayama K."/>
            <person name="Satake H."/>
        </authorList>
    </citation>
    <scope>NUCLEOTIDE SEQUENCE</scope>
</reference>
<evidence type="ECO:0000313" key="2">
    <source>
        <dbReference type="Proteomes" id="UP001151760"/>
    </source>
</evidence>